<evidence type="ECO:0000313" key="2">
    <source>
        <dbReference type="Proteomes" id="UP000521922"/>
    </source>
</evidence>
<gene>
    <name evidence="1" type="ORF">BJ968_004557</name>
</gene>
<dbReference type="EMBL" id="JACCBB010000001">
    <property type="protein sequence ID" value="NYD25017.1"/>
    <property type="molecule type" value="Genomic_DNA"/>
</dbReference>
<reference evidence="1 2" key="1">
    <citation type="submission" date="2020-07" db="EMBL/GenBank/DDBJ databases">
        <title>Sequencing the genomes of 1000 actinobacteria strains.</title>
        <authorList>
            <person name="Klenk H.-P."/>
        </authorList>
    </citation>
    <scope>NUCLEOTIDE SEQUENCE [LARGE SCALE GENOMIC DNA]</scope>
    <source>
        <strain evidence="1 2">DSM 7487</strain>
    </source>
</reference>
<accession>A0A7Y9DQL4</accession>
<name>A0A7Y9DQL4_9ACTN</name>
<dbReference type="AlphaFoldDB" id="A0A7Y9DQL4"/>
<keyword evidence="2" id="KW-1185">Reference proteome</keyword>
<evidence type="ECO:0000313" key="1">
    <source>
        <dbReference type="EMBL" id="NYD25017.1"/>
    </source>
</evidence>
<proteinExistence type="predicted"/>
<protein>
    <submittedName>
        <fullName evidence="1">Uncharacterized protein</fullName>
    </submittedName>
</protein>
<sequence>MPALSCLGLCEASCGEHIDASTAECRRLLNAGVDLDDPLVELTPQRASLEQTVVQLTAAATDFPRNGYCAGRIDGQLTIWAPIG</sequence>
<dbReference type="RefSeq" id="WP_179755816.1">
    <property type="nucleotide sequence ID" value="NZ_BAAAGN010000008.1"/>
</dbReference>
<organism evidence="1 2">
    <name type="scientific">Kineococcus aurantiacus</name>
    <dbReference type="NCBI Taxonomy" id="37633"/>
    <lineage>
        <taxon>Bacteria</taxon>
        <taxon>Bacillati</taxon>
        <taxon>Actinomycetota</taxon>
        <taxon>Actinomycetes</taxon>
        <taxon>Kineosporiales</taxon>
        <taxon>Kineosporiaceae</taxon>
        <taxon>Kineococcus</taxon>
    </lineage>
</organism>
<comment type="caution">
    <text evidence="1">The sequence shown here is derived from an EMBL/GenBank/DDBJ whole genome shotgun (WGS) entry which is preliminary data.</text>
</comment>
<dbReference type="Proteomes" id="UP000521922">
    <property type="component" value="Unassembled WGS sequence"/>
</dbReference>